<dbReference type="Pfam" id="PF13489">
    <property type="entry name" value="Methyltransf_23"/>
    <property type="match status" value="1"/>
</dbReference>
<dbReference type="AlphaFoldDB" id="A0A6J4L3Q9"/>
<accession>A0A6J4L3Q9</accession>
<dbReference type="SUPFAM" id="SSF53335">
    <property type="entry name" value="S-adenosyl-L-methionine-dependent methyltransferases"/>
    <property type="match status" value="1"/>
</dbReference>
<organism evidence="1">
    <name type="scientific">uncultured Microvirga sp</name>
    <dbReference type="NCBI Taxonomy" id="412392"/>
    <lineage>
        <taxon>Bacteria</taxon>
        <taxon>Pseudomonadati</taxon>
        <taxon>Pseudomonadota</taxon>
        <taxon>Alphaproteobacteria</taxon>
        <taxon>Hyphomicrobiales</taxon>
        <taxon>Methylobacteriaceae</taxon>
        <taxon>Microvirga</taxon>
        <taxon>environmental samples</taxon>
    </lineage>
</organism>
<protein>
    <submittedName>
        <fullName evidence="1">Uncharacterized protein</fullName>
    </submittedName>
</protein>
<dbReference type="PANTHER" id="PTHR43861:SF6">
    <property type="entry name" value="METHYLTRANSFERASE TYPE 11"/>
    <property type="match status" value="1"/>
</dbReference>
<dbReference type="PANTHER" id="PTHR43861">
    <property type="entry name" value="TRANS-ACONITATE 2-METHYLTRANSFERASE-RELATED"/>
    <property type="match status" value="1"/>
</dbReference>
<dbReference type="InterPro" id="IPR029063">
    <property type="entry name" value="SAM-dependent_MTases_sf"/>
</dbReference>
<gene>
    <name evidence="1" type="ORF">AVDCRST_MAG90-1061</name>
</gene>
<proteinExistence type="predicted"/>
<dbReference type="Gene3D" id="3.40.50.150">
    <property type="entry name" value="Vaccinia Virus protein VP39"/>
    <property type="match status" value="1"/>
</dbReference>
<dbReference type="EMBL" id="CADCUC010000202">
    <property type="protein sequence ID" value="CAA9322085.1"/>
    <property type="molecule type" value="Genomic_DNA"/>
</dbReference>
<evidence type="ECO:0000313" key="1">
    <source>
        <dbReference type="EMBL" id="CAA9322085.1"/>
    </source>
</evidence>
<reference evidence="1" key="1">
    <citation type="submission" date="2020-02" db="EMBL/GenBank/DDBJ databases">
        <authorList>
            <person name="Meier V. D."/>
        </authorList>
    </citation>
    <scope>NUCLEOTIDE SEQUENCE</scope>
    <source>
        <strain evidence="1">AVDCRST_MAG90</strain>
    </source>
</reference>
<name>A0A6J4L3Q9_9HYPH</name>
<sequence>MTDRYHGTARTEILDWLPSQVARMLDVGCGTGATTAAVKRVRDVRWAGGLEFVEEVAARAEPVFDRVWRGDAARACIEDAIAPKSLDLVLCLDVLEHMADPWTMVRRLSALLAPAGRLILSVPNIRHWKFLWRLAAQGDFTYRDAGLLDRTHLRFFVRATAVELATGAGLRLVAAVPAHDWAPADARTILSRVSGGRTDEWTAKQWLVVAEQTANSQA</sequence>